<proteinExistence type="inferred from homology"/>
<evidence type="ECO:0000256" key="2">
    <source>
        <dbReference type="ARBA" id="ARBA00009047"/>
    </source>
</evidence>
<feature type="transmembrane region" description="Helical" evidence="9">
    <location>
        <begin position="53"/>
        <end position="71"/>
    </location>
</feature>
<evidence type="ECO:0000256" key="8">
    <source>
        <dbReference type="ARBA" id="ARBA00023136"/>
    </source>
</evidence>
<feature type="transmembrane region" description="Helical" evidence="9">
    <location>
        <begin position="226"/>
        <end position="250"/>
    </location>
</feature>
<dbReference type="PANTHER" id="PTHR47314:SF1">
    <property type="entry name" value="MALTOSE_MALTODEXTRIN TRANSPORT SYSTEM PERMEASE PROTEIN MALF"/>
    <property type="match status" value="1"/>
</dbReference>
<dbReference type="CDD" id="cd06261">
    <property type="entry name" value="TM_PBP2"/>
    <property type="match status" value="1"/>
</dbReference>
<keyword evidence="6 9" id="KW-0812">Transmembrane</keyword>
<evidence type="ECO:0000256" key="4">
    <source>
        <dbReference type="ARBA" id="ARBA00022475"/>
    </source>
</evidence>
<dbReference type="SUPFAM" id="SSF161098">
    <property type="entry name" value="MetI-like"/>
    <property type="match status" value="1"/>
</dbReference>
<dbReference type="GO" id="GO:1990060">
    <property type="term" value="C:maltose transport complex"/>
    <property type="evidence" value="ECO:0007669"/>
    <property type="project" value="TreeGrafter"/>
</dbReference>
<dbReference type="PROSITE" id="PS50928">
    <property type="entry name" value="ABC_TM1"/>
    <property type="match status" value="1"/>
</dbReference>
<evidence type="ECO:0000256" key="1">
    <source>
        <dbReference type="ARBA" id="ARBA00004651"/>
    </source>
</evidence>
<dbReference type="AlphaFoldDB" id="A0A9D2FIL5"/>
<evidence type="ECO:0000313" key="12">
    <source>
        <dbReference type="EMBL" id="HIZ61924.1"/>
    </source>
</evidence>
<evidence type="ECO:0000256" key="10">
    <source>
        <dbReference type="RuleBase" id="RU367050"/>
    </source>
</evidence>
<feature type="transmembrane region" description="Helical" evidence="9">
    <location>
        <begin position="316"/>
        <end position="341"/>
    </location>
</feature>
<feature type="transmembrane region" description="Helical" evidence="9">
    <location>
        <begin position="262"/>
        <end position="282"/>
    </location>
</feature>
<evidence type="ECO:0000256" key="9">
    <source>
        <dbReference type="RuleBase" id="RU363032"/>
    </source>
</evidence>
<feature type="transmembrane region" description="Helical" evidence="9">
    <location>
        <begin position="428"/>
        <end position="451"/>
    </location>
</feature>
<reference evidence="12" key="1">
    <citation type="journal article" date="2021" name="PeerJ">
        <title>Extensive microbial diversity within the chicken gut microbiome revealed by metagenomics and culture.</title>
        <authorList>
            <person name="Gilroy R."/>
            <person name="Ravi A."/>
            <person name="Getino M."/>
            <person name="Pursley I."/>
            <person name="Horton D.L."/>
            <person name="Alikhan N.F."/>
            <person name="Baker D."/>
            <person name="Gharbi K."/>
            <person name="Hall N."/>
            <person name="Watson M."/>
            <person name="Adriaenssens E.M."/>
            <person name="Foster-Nyarko E."/>
            <person name="Jarju S."/>
            <person name="Secka A."/>
            <person name="Antonio M."/>
            <person name="Oren A."/>
            <person name="Chaudhuri R.R."/>
            <person name="La Ragione R."/>
            <person name="Hildebrand F."/>
            <person name="Pallen M.J."/>
        </authorList>
    </citation>
    <scope>NUCLEOTIDE SEQUENCE</scope>
    <source>
        <strain evidence="12">CHK188-11489</strain>
    </source>
</reference>
<accession>A0A9D2FIL5</accession>
<feature type="transmembrane region" description="Helical" evidence="9">
    <location>
        <begin position="105"/>
        <end position="125"/>
    </location>
</feature>
<keyword evidence="7 9" id="KW-1133">Transmembrane helix</keyword>
<dbReference type="GO" id="GO:0042956">
    <property type="term" value="P:maltodextrin transmembrane transport"/>
    <property type="evidence" value="ECO:0007669"/>
    <property type="project" value="TreeGrafter"/>
</dbReference>
<feature type="transmembrane region" description="Helical" evidence="9">
    <location>
        <begin position="169"/>
        <end position="191"/>
    </location>
</feature>
<comment type="subcellular location">
    <subcellularLocation>
        <location evidence="1 9">Cell membrane</location>
        <topology evidence="1 9">Multi-pass membrane protein</topology>
    </subcellularLocation>
</comment>
<dbReference type="Gene3D" id="1.10.3720.10">
    <property type="entry name" value="MetI-like"/>
    <property type="match status" value="1"/>
</dbReference>
<keyword evidence="8 9" id="KW-0472">Membrane</keyword>
<evidence type="ECO:0000256" key="3">
    <source>
        <dbReference type="ARBA" id="ARBA00022448"/>
    </source>
</evidence>
<dbReference type="EMBL" id="DXBF01000034">
    <property type="protein sequence ID" value="HIZ61924.1"/>
    <property type="molecule type" value="Genomic_DNA"/>
</dbReference>
<comment type="caution">
    <text evidence="12">The sequence shown here is derived from an EMBL/GenBank/DDBJ whole genome shotgun (WGS) entry which is preliminary data.</text>
</comment>
<dbReference type="InterPro" id="IPR035906">
    <property type="entry name" value="MetI-like_sf"/>
</dbReference>
<evidence type="ECO:0000259" key="11">
    <source>
        <dbReference type="PROSITE" id="PS50928"/>
    </source>
</evidence>
<feature type="domain" description="ABC transmembrane type-1" evidence="11">
    <location>
        <begin position="227"/>
        <end position="450"/>
    </location>
</feature>
<reference evidence="12" key="2">
    <citation type="submission" date="2021-04" db="EMBL/GenBank/DDBJ databases">
        <authorList>
            <person name="Gilroy R."/>
        </authorList>
    </citation>
    <scope>NUCLEOTIDE SEQUENCE</scope>
    <source>
        <strain evidence="12">CHK188-11489</strain>
    </source>
</reference>
<organism evidence="12 13">
    <name type="scientific">Candidatus Gemmiger avistercoris</name>
    <dbReference type="NCBI Taxonomy" id="2838606"/>
    <lineage>
        <taxon>Bacteria</taxon>
        <taxon>Bacillati</taxon>
        <taxon>Bacillota</taxon>
        <taxon>Clostridia</taxon>
        <taxon>Eubacteriales</taxon>
        <taxon>Gemmiger</taxon>
    </lineage>
</organism>
<dbReference type="GO" id="GO:0015423">
    <property type="term" value="F:ABC-type maltose transporter activity"/>
    <property type="evidence" value="ECO:0007669"/>
    <property type="project" value="TreeGrafter"/>
</dbReference>
<keyword evidence="5 10" id="KW-0762">Sugar transport</keyword>
<evidence type="ECO:0000256" key="7">
    <source>
        <dbReference type="ARBA" id="ARBA00022989"/>
    </source>
</evidence>
<dbReference type="InterPro" id="IPR000515">
    <property type="entry name" value="MetI-like"/>
</dbReference>
<evidence type="ECO:0000313" key="13">
    <source>
        <dbReference type="Proteomes" id="UP000824105"/>
    </source>
</evidence>
<keyword evidence="4 10" id="KW-1003">Cell membrane</keyword>
<dbReference type="PANTHER" id="PTHR47314">
    <property type="entry name" value="MALTOSE/MALTODEXTRIN TRANSPORT SYSTEM PERMEASE PROTEIN MALF"/>
    <property type="match status" value="1"/>
</dbReference>
<comment type="function">
    <text evidence="10">Part of the ABC transporter complex MalEFGK involved in maltose/maltodextrin import. Probably responsible for the translocation of the substrate across the membrane.</text>
</comment>
<sequence length="463" mass="51946">MNAITAAKMRRTLEFESPYTCIAALKEGSIETRVSAVLMGFGNIVHKQLVKGLLFLAAEVAYIVFMVMYGFHNIYMLGSLGTVERQEVWNEELQVFEYTQGDQSILLLLYGLATILLTAVMFWVWRGTLKSAYKAERLDKAGKHVNSFTEDLKALLDENLYRLLMTPPMIFIGALTILPLIFMICMAFTNYSKIDNHLVLFDWVGLDNFAALFDSGSILGSTFWRVLAWTLVWAFFATFTNYIAGMILAIVINRHETKIKGFWRFCFVLPCAVPMFVSLLIMRTMLQPDGAVNVLLRELGVIAEGASLPFFTDPTWARVTVILINIWVGVPYTLLQLTGVLQNIPTELYEAAKVDGANSIQTFFRITLPYMLYVTTPYLIATFTGNVNNFNVIYLLSGGDPVTDLASTAGSTDLLVTWLYKLTIDKQYYNVGAVVGILTFIILAVGALLTYRNSKSYREEGGI</sequence>
<feature type="transmembrane region" description="Helical" evidence="9">
    <location>
        <begin position="362"/>
        <end position="381"/>
    </location>
</feature>
<evidence type="ECO:0000256" key="6">
    <source>
        <dbReference type="ARBA" id="ARBA00022692"/>
    </source>
</evidence>
<dbReference type="SUPFAM" id="SSF160964">
    <property type="entry name" value="MalF N-terminal region-like"/>
    <property type="match status" value="1"/>
</dbReference>
<protein>
    <recommendedName>
        <fullName evidence="10">Maltose/maltodextrin transport system permease protein</fullName>
    </recommendedName>
</protein>
<comment type="similarity">
    <text evidence="2 10">Belongs to the binding-protein-dependent transport system permease family. MalFG subfamily.</text>
</comment>
<name>A0A9D2FIL5_9FIRM</name>
<gene>
    <name evidence="12" type="ORF">H9724_04045</name>
</gene>
<dbReference type="Pfam" id="PF00528">
    <property type="entry name" value="BPD_transp_1"/>
    <property type="match status" value="1"/>
</dbReference>
<dbReference type="Proteomes" id="UP000824105">
    <property type="component" value="Unassembled WGS sequence"/>
</dbReference>
<evidence type="ECO:0000256" key="5">
    <source>
        <dbReference type="ARBA" id="ARBA00022597"/>
    </source>
</evidence>
<keyword evidence="3 9" id="KW-0813">Transport</keyword>